<dbReference type="InterPro" id="IPR050816">
    <property type="entry name" value="Flavin-dep_Halogenase_NPB"/>
</dbReference>
<protein>
    <submittedName>
        <fullName evidence="1">Uncharacterized protein</fullName>
    </submittedName>
</protein>
<accession>A0A9X3TW83</accession>
<dbReference type="AlphaFoldDB" id="A0A9X3TW83"/>
<reference evidence="1" key="1">
    <citation type="submission" date="2022-08" db="EMBL/GenBank/DDBJ databases">
        <authorList>
            <person name="Vandamme P."/>
            <person name="Hettiarachchi A."/>
            <person name="Peeters C."/>
            <person name="Cnockaert M."/>
            <person name="Carlier A."/>
        </authorList>
    </citation>
    <scope>NUCLEOTIDE SEQUENCE</scope>
    <source>
        <strain evidence="1">LMG 31809</strain>
    </source>
</reference>
<comment type="caution">
    <text evidence="1">The sequence shown here is derived from an EMBL/GenBank/DDBJ whole genome shotgun (WGS) entry which is preliminary data.</text>
</comment>
<evidence type="ECO:0000313" key="1">
    <source>
        <dbReference type="EMBL" id="MDA5192592.1"/>
    </source>
</evidence>
<name>A0A9X3TW83_9PROT</name>
<organism evidence="1 2">
    <name type="scientific">Govanella unica</name>
    <dbReference type="NCBI Taxonomy" id="2975056"/>
    <lineage>
        <taxon>Bacteria</taxon>
        <taxon>Pseudomonadati</taxon>
        <taxon>Pseudomonadota</taxon>
        <taxon>Alphaproteobacteria</taxon>
        <taxon>Emcibacterales</taxon>
        <taxon>Govanellaceae</taxon>
        <taxon>Govanella</taxon>
    </lineage>
</organism>
<dbReference type="SUPFAM" id="SSF51905">
    <property type="entry name" value="FAD/NAD(P)-binding domain"/>
    <property type="match status" value="1"/>
</dbReference>
<dbReference type="InterPro" id="IPR036188">
    <property type="entry name" value="FAD/NAD-bd_sf"/>
</dbReference>
<dbReference type="EMBL" id="JANWOI010000001">
    <property type="protein sequence ID" value="MDA5192592.1"/>
    <property type="molecule type" value="Genomic_DNA"/>
</dbReference>
<evidence type="ECO:0000313" key="2">
    <source>
        <dbReference type="Proteomes" id="UP001141619"/>
    </source>
</evidence>
<reference evidence="1" key="2">
    <citation type="journal article" date="2023" name="Syst. Appl. Microbiol.">
        <title>Govania unica gen. nov., sp. nov., a rare biosphere bacterium that represents a novel family in the class Alphaproteobacteria.</title>
        <authorList>
            <person name="Vandamme P."/>
            <person name="Peeters C."/>
            <person name="Hettiarachchi A."/>
            <person name="Cnockaert M."/>
            <person name="Carlier A."/>
        </authorList>
    </citation>
    <scope>NUCLEOTIDE SEQUENCE</scope>
    <source>
        <strain evidence="1">LMG 31809</strain>
    </source>
</reference>
<sequence length="426" mass="45663">MSNPTPYDIAILGGGPAGALTASHLAARGYHVLLQTLPGHQAKHLEGLAPRAIERLRGAGIDPTPYMASGPLPRAAHWGGLANRHNQEALVDRARFDAHLLEDARAAGVTIQETRVTATPQARLVIEARGRQAPRRAVALRGPHTVALVRQYNGAANHNGETLLAAAAFGWVWAAFPGDGRATVQLIVDAEAEDMDRHSLTRLFEARLADCPELTHPLAGLTPIGPPRARDAGAVLAADLASADHLRIGDAAFAIDPLAGHGLYEAIGGARAAAAVAATLLDRPDDRDLAIRFHEARARDAFLRHARMGRDFYRMETRFAEAPFWRARRDWPDDAPIHASPLSAPPQVALMPANIDGYIEEREVIVTADHPRGILSIAGVALVPLLKAPPDRTAAELATDFAVSEDSIHIARDWLARRGLSAVPAR</sequence>
<dbReference type="RefSeq" id="WP_274942296.1">
    <property type="nucleotide sequence ID" value="NZ_JANWOI010000001.1"/>
</dbReference>
<gene>
    <name evidence="1" type="ORF">NYP16_01285</name>
</gene>
<dbReference type="Gene3D" id="3.50.50.60">
    <property type="entry name" value="FAD/NAD(P)-binding domain"/>
    <property type="match status" value="1"/>
</dbReference>
<proteinExistence type="predicted"/>
<keyword evidence="2" id="KW-1185">Reference proteome</keyword>
<dbReference type="PANTHER" id="PTHR43747">
    <property type="entry name" value="FAD-BINDING PROTEIN"/>
    <property type="match status" value="1"/>
</dbReference>
<dbReference type="PANTHER" id="PTHR43747:SF1">
    <property type="entry name" value="SLR1998 PROTEIN"/>
    <property type="match status" value="1"/>
</dbReference>
<dbReference type="PRINTS" id="PR00420">
    <property type="entry name" value="RNGMNOXGNASE"/>
</dbReference>
<dbReference type="Proteomes" id="UP001141619">
    <property type="component" value="Unassembled WGS sequence"/>
</dbReference>